<dbReference type="Proteomes" id="UP000250043">
    <property type="component" value="Unassembled WGS sequence"/>
</dbReference>
<gene>
    <name evidence="1" type="ORF">OBBRIDRAFT_735885</name>
</gene>
<keyword evidence="2" id="KW-1185">Reference proteome</keyword>
<protein>
    <submittedName>
        <fullName evidence="1">Uncharacterized protein</fullName>
    </submittedName>
</protein>
<proteinExistence type="predicted"/>
<dbReference type="EMBL" id="KV722480">
    <property type="protein sequence ID" value="OCH87573.1"/>
    <property type="molecule type" value="Genomic_DNA"/>
</dbReference>
<name>A0A8E2AMT4_9APHY</name>
<dbReference type="OrthoDB" id="2792843at2759"/>
<accession>A0A8E2AMT4</accession>
<dbReference type="SUPFAM" id="SSF140996">
    <property type="entry name" value="Hermes dimerisation domain"/>
    <property type="match status" value="1"/>
</dbReference>
<evidence type="ECO:0000313" key="1">
    <source>
        <dbReference type="EMBL" id="OCH87573.1"/>
    </source>
</evidence>
<feature type="non-terminal residue" evidence="1">
    <location>
        <position position="1"/>
    </location>
</feature>
<evidence type="ECO:0000313" key="2">
    <source>
        <dbReference type="Proteomes" id="UP000250043"/>
    </source>
</evidence>
<reference evidence="1 2" key="1">
    <citation type="submission" date="2016-07" db="EMBL/GenBank/DDBJ databases">
        <title>Draft genome of the white-rot fungus Obba rivulosa 3A-2.</title>
        <authorList>
            <consortium name="DOE Joint Genome Institute"/>
            <person name="Miettinen O."/>
            <person name="Riley R."/>
            <person name="Acob R."/>
            <person name="Barry K."/>
            <person name="Cullen D."/>
            <person name="De Vries R."/>
            <person name="Hainaut M."/>
            <person name="Hatakka A."/>
            <person name="Henrissat B."/>
            <person name="Hilden K."/>
            <person name="Kuo R."/>
            <person name="Labutti K."/>
            <person name="Lipzen A."/>
            <person name="Makela M.R."/>
            <person name="Sandor L."/>
            <person name="Spatafora J.W."/>
            <person name="Grigoriev I.V."/>
            <person name="Hibbett D.S."/>
        </authorList>
    </citation>
    <scope>NUCLEOTIDE SEQUENCE [LARGE SCALE GENOMIC DNA]</scope>
    <source>
        <strain evidence="1 2">3A-2</strain>
    </source>
</reference>
<organism evidence="1 2">
    <name type="scientific">Obba rivulosa</name>
    <dbReference type="NCBI Taxonomy" id="1052685"/>
    <lineage>
        <taxon>Eukaryota</taxon>
        <taxon>Fungi</taxon>
        <taxon>Dikarya</taxon>
        <taxon>Basidiomycota</taxon>
        <taxon>Agaricomycotina</taxon>
        <taxon>Agaricomycetes</taxon>
        <taxon>Polyporales</taxon>
        <taxon>Gelatoporiaceae</taxon>
        <taxon>Obba</taxon>
    </lineage>
</organism>
<sequence length="170" mass="19530">VYTFFKPRPTIKYCAGRHCHIFHCLKGTTCMNPKGVNQFLDKADASLTSNLCKHIVKCFGQATLKTIESIKSAVDVHPHIKSYIWDGTIMTIFTYKGKGKIIYSTCPHTKAETRYVLSSCRLMSMQPFKIVEYCGLNCLIKTERPEYWLPSCQTLMCHVNVVYKHIKVRI</sequence>
<dbReference type="AlphaFoldDB" id="A0A8E2AMT4"/>